<keyword evidence="3" id="KW-1185">Reference proteome</keyword>
<dbReference type="EMBL" id="FOWW01000004">
    <property type="protein sequence ID" value="SFP95783.1"/>
    <property type="molecule type" value="Genomic_DNA"/>
</dbReference>
<reference evidence="3" key="1">
    <citation type="submission" date="2016-10" db="EMBL/GenBank/DDBJ databases">
        <authorList>
            <person name="Varghese N."/>
            <person name="Submissions S."/>
        </authorList>
    </citation>
    <scope>NUCLEOTIDE SEQUENCE [LARGE SCALE GENOMIC DNA]</scope>
    <source>
        <strain evidence="3">CGMCC 4.5579</strain>
    </source>
</reference>
<proteinExistence type="predicted"/>
<dbReference type="OrthoDB" id="8727830at2"/>
<evidence type="ECO:0000313" key="2">
    <source>
        <dbReference type="EMBL" id="SFP95783.1"/>
    </source>
</evidence>
<dbReference type="STRING" id="587909.SAMN05421810_1047"/>
<feature type="region of interest" description="Disordered" evidence="1">
    <location>
        <begin position="118"/>
        <end position="146"/>
    </location>
</feature>
<dbReference type="AlphaFoldDB" id="A0A1I5UKH2"/>
<evidence type="ECO:0000256" key="1">
    <source>
        <dbReference type="SAM" id="MobiDB-lite"/>
    </source>
</evidence>
<gene>
    <name evidence="2" type="ORF">SAMN05421810_1047</name>
</gene>
<name>A0A1I5UKH2_9PSEU</name>
<protein>
    <submittedName>
        <fullName evidence="2">Uncharacterized protein</fullName>
    </submittedName>
</protein>
<accession>A0A1I5UKH2</accession>
<organism evidence="2 3">
    <name type="scientific">Amycolatopsis arida</name>
    <dbReference type="NCBI Taxonomy" id="587909"/>
    <lineage>
        <taxon>Bacteria</taxon>
        <taxon>Bacillati</taxon>
        <taxon>Actinomycetota</taxon>
        <taxon>Actinomycetes</taxon>
        <taxon>Pseudonocardiales</taxon>
        <taxon>Pseudonocardiaceae</taxon>
        <taxon>Amycolatopsis</taxon>
    </lineage>
</organism>
<evidence type="ECO:0000313" key="3">
    <source>
        <dbReference type="Proteomes" id="UP000198727"/>
    </source>
</evidence>
<dbReference type="RefSeq" id="WP_092530427.1">
    <property type="nucleotide sequence ID" value="NZ_FOWW01000004.1"/>
</dbReference>
<dbReference type="Proteomes" id="UP000198727">
    <property type="component" value="Unassembled WGS sequence"/>
</dbReference>
<sequence length="146" mass="16024">MADMGVAVDGSADWWPAADSLPVLPMFSPYQTQPAQYIEVFNRGTVPFDYRIAPAEPWVLVEPSGGRVDQQVRATVRVDWSREPKGTSRVPIRVSGPDGAELVVEAIVDNRKVSGTRPAGFVEANRSLSPRRPRPRVVTDHGWSTG</sequence>